<reference evidence="1 2" key="1">
    <citation type="submission" date="2023-08" db="EMBL/GenBank/DDBJ databases">
        <title>Black Yeasts Isolated from many extreme environments.</title>
        <authorList>
            <person name="Coleine C."/>
            <person name="Stajich J.E."/>
            <person name="Selbmann L."/>
        </authorList>
    </citation>
    <scope>NUCLEOTIDE SEQUENCE [LARGE SCALE GENOMIC DNA]</scope>
    <source>
        <strain evidence="1 2">CCFEE 536</strain>
    </source>
</reference>
<dbReference type="Proteomes" id="UP001357485">
    <property type="component" value="Unassembled WGS sequence"/>
</dbReference>
<accession>A0ABR0KUE9</accession>
<dbReference type="EMBL" id="JAVRRA010024647">
    <property type="protein sequence ID" value="KAK5131362.1"/>
    <property type="molecule type" value="Genomic_DNA"/>
</dbReference>
<comment type="caution">
    <text evidence="1">The sequence shown here is derived from an EMBL/GenBank/DDBJ whole genome shotgun (WGS) entry which is preliminary data.</text>
</comment>
<gene>
    <name evidence="1" type="ORF">LTR16_000827</name>
</gene>
<evidence type="ECO:0000313" key="1">
    <source>
        <dbReference type="EMBL" id="KAK5131362.1"/>
    </source>
</evidence>
<proteinExistence type="predicted"/>
<protein>
    <submittedName>
        <fullName evidence="1">Uncharacterized protein</fullName>
    </submittedName>
</protein>
<organism evidence="1 2">
    <name type="scientific">Cryomyces antarcticus</name>
    <dbReference type="NCBI Taxonomy" id="329879"/>
    <lineage>
        <taxon>Eukaryota</taxon>
        <taxon>Fungi</taxon>
        <taxon>Dikarya</taxon>
        <taxon>Ascomycota</taxon>
        <taxon>Pezizomycotina</taxon>
        <taxon>Dothideomycetes</taxon>
        <taxon>Dothideomycetes incertae sedis</taxon>
        <taxon>Cryomyces</taxon>
    </lineage>
</organism>
<evidence type="ECO:0000313" key="2">
    <source>
        <dbReference type="Proteomes" id="UP001357485"/>
    </source>
</evidence>
<keyword evidence="2" id="KW-1185">Reference proteome</keyword>
<sequence length="121" mass="13599">MSDFRNLQHYICAIHMAPSFEEYHLEGYKVLRACSAEAQAVLLQPFAATSQNPKGDVEKERAQLRHVIVDASIRRFQAHAIYLRVTAAVRWINSRSSVTRGQTATAAHLSALQHVDNTLRA</sequence>
<feature type="non-terminal residue" evidence="1">
    <location>
        <position position="121"/>
    </location>
</feature>
<name>A0ABR0KUE9_9PEZI</name>